<reference evidence="3" key="1">
    <citation type="submission" date="2025-08" db="UniProtKB">
        <authorList>
            <consortium name="RefSeq"/>
        </authorList>
    </citation>
    <scope>IDENTIFICATION</scope>
</reference>
<gene>
    <name evidence="3" type="primary">LOC101855934</name>
</gene>
<sequence length="581" mass="64613">MATSKSHGPSEAHFHRDSANFVPLRLGPVSRSKTQADSLKLPSMYSGNGRRQNGTTAGGASSYPRIIVRDPMGRTLDTFTTLQEAIYRASWTRKKMKEWPRTPLEWRLPKAPPPSRPDYTRVGLPARSLTTLAVDHSPSSTSRSRDVSPISGHVKQLDLVADVLVPQDTLEIPVDDVAFVAESLNHLPDLPSFSFLRHSLLAGRSTYVQIVASILLHQKQLRAKDIRQAEWQFPGFCGGCKRAGFCYGCKKNPKPHVHEDVPAMTGGGFRFWKRDRPRDPQNWKHPGNWNLPTSEKELQGIIEQFGGLAAYEQAVIAARREMATRSYGISEGQDSGTGSEGHSSRLQRLRNLGTYPPFLTIISTDGFLGEQALDDYEDEEPDDEEQQKGEAGDGADVGVSRRSSRRSRVEEEAELAERSRRVGVASYQTETASEGSRERTSRQMSQDSGGLTMSELTSDQTTVRIDTGYDDYMSEDDVTNSGRPEHRTSVASRPSRDSEDRGRGRKVSRISNASSHPRSQSDAGVSKRSPARARTSSRFPVIDTAKEEEEAELARLRKERAKQSVPFGKKRKDVLYKGNLD</sequence>
<evidence type="ECO:0000256" key="1">
    <source>
        <dbReference type="SAM" id="MobiDB-lite"/>
    </source>
</evidence>
<dbReference type="Proteomes" id="UP000694888">
    <property type="component" value="Unplaced"/>
</dbReference>
<feature type="compositionally biased region" description="Polar residues" evidence="1">
    <location>
        <begin position="442"/>
        <end position="464"/>
    </location>
</feature>
<feature type="compositionally biased region" description="Acidic residues" evidence="1">
    <location>
        <begin position="468"/>
        <end position="478"/>
    </location>
</feature>
<dbReference type="GeneID" id="101855934"/>
<keyword evidence="2" id="KW-1185">Reference proteome</keyword>
<feature type="compositionally biased region" description="Acidic residues" evidence="1">
    <location>
        <begin position="376"/>
        <end position="385"/>
    </location>
</feature>
<feature type="region of interest" description="Disordered" evidence="1">
    <location>
        <begin position="25"/>
        <end position="63"/>
    </location>
</feature>
<accession>A0ABM0ZW97</accession>
<feature type="compositionally biased region" description="Basic and acidic residues" evidence="1">
    <location>
        <begin position="483"/>
        <end position="502"/>
    </location>
</feature>
<feature type="region of interest" description="Disordered" evidence="1">
    <location>
        <begin position="376"/>
        <end position="581"/>
    </location>
</feature>
<protein>
    <submittedName>
        <fullName evidence="3">Uncharacterized protein LOC101855934</fullName>
    </submittedName>
</protein>
<proteinExistence type="predicted"/>
<name>A0ABM0ZW97_APLCA</name>
<feature type="compositionally biased region" description="Basic and acidic residues" evidence="1">
    <location>
        <begin position="407"/>
        <end position="420"/>
    </location>
</feature>
<feature type="compositionally biased region" description="Polar residues" evidence="1">
    <location>
        <begin position="45"/>
        <end position="59"/>
    </location>
</feature>
<evidence type="ECO:0000313" key="2">
    <source>
        <dbReference type="Proteomes" id="UP000694888"/>
    </source>
</evidence>
<organism evidence="2 3">
    <name type="scientific">Aplysia californica</name>
    <name type="common">California sea hare</name>
    <dbReference type="NCBI Taxonomy" id="6500"/>
    <lineage>
        <taxon>Eukaryota</taxon>
        <taxon>Metazoa</taxon>
        <taxon>Spiralia</taxon>
        <taxon>Lophotrochozoa</taxon>
        <taxon>Mollusca</taxon>
        <taxon>Gastropoda</taxon>
        <taxon>Heterobranchia</taxon>
        <taxon>Euthyneura</taxon>
        <taxon>Tectipleura</taxon>
        <taxon>Aplysiida</taxon>
        <taxon>Aplysioidea</taxon>
        <taxon>Aplysiidae</taxon>
        <taxon>Aplysia</taxon>
    </lineage>
</organism>
<dbReference type="RefSeq" id="XP_012935844.2">
    <property type="nucleotide sequence ID" value="XM_013080390.2"/>
</dbReference>
<feature type="compositionally biased region" description="Polar residues" evidence="1">
    <location>
        <begin position="509"/>
        <end position="523"/>
    </location>
</feature>
<evidence type="ECO:0000313" key="3">
    <source>
        <dbReference type="RefSeq" id="XP_012935844.2"/>
    </source>
</evidence>